<organism evidence="1 2">
    <name type="scientific">Desulfosarcina ovata subsp. sediminis</name>
    <dbReference type="NCBI Taxonomy" id="885957"/>
    <lineage>
        <taxon>Bacteria</taxon>
        <taxon>Pseudomonadati</taxon>
        <taxon>Thermodesulfobacteriota</taxon>
        <taxon>Desulfobacteria</taxon>
        <taxon>Desulfobacterales</taxon>
        <taxon>Desulfosarcinaceae</taxon>
        <taxon>Desulfosarcina</taxon>
    </lineage>
</organism>
<dbReference type="Proteomes" id="UP000425960">
    <property type="component" value="Plasmid Do28_1"/>
</dbReference>
<dbReference type="RefSeq" id="WP_155326353.1">
    <property type="nucleotide sequence ID" value="NZ_AP021877.1"/>
</dbReference>
<sequence length="164" mass="18613">MDGKRISPIISEETYDFIKKNFHTVNQGTCSILDAIADLSKVPAVQEFDEPLKGIQFIIQGWDVFYRDGVKSLKGVFSEKELGLVHSVWTIRKMSPSPKDTSLLIDEIEDAIVYDGKDKPLKISGKKLLEKLRSLDEIKITFLYIWCHAARRHDNLGGYLSILA</sequence>
<geneLocation type="plasmid" evidence="2">
    <name>do28_1 dna</name>
</geneLocation>
<accession>A0A5K8A341</accession>
<protein>
    <submittedName>
        <fullName evidence="1">Uncharacterized protein</fullName>
    </submittedName>
</protein>
<dbReference type="KEGG" id="dov:DSCO28_73400"/>
<evidence type="ECO:0000313" key="1">
    <source>
        <dbReference type="EMBL" id="BBO86774.1"/>
    </source>
</evidence>
<proteinExistence type="predicted"/>
<evidence type="ECO:0000313" key="2">
    <source>
        <dbReference type="Proteomes" id="UP000425960"/>
    </source>
</evidence>
<keyword evidence="1" id="KW-0614">Plasmid</keyword>
<name>A0A5K8A341_9BACT</name>
<dbReference type="AlphaFoldDB" id="A0A5K8A341"/>
<dbReference type="EMBL" id="AP021877">
    <property type="protein sequence ID" value="BBO86774.1"/>
    <property type="molecule type" value="Genomic_DNA"/>
</dbReference>
<reference evidence="1 2" key="1">
    <citation type="submission" date="2019-11" db="EMBL/GenBank/DDBJ databases">
        <title>Comparative genomics of hydrocarbon-degrading Desulfosarcina strains.</title>
        <authorList>
            <person name="Watanabe M."/>
            <person name="Kojima H."/>
            <person name="Fukui M."/>
        </authorList>
    </citation>
    <scope>NUCLEOTIDE SEQUENCE [LARGE SCALE GENOMIC DNA]</scope>
    <source>
        <strain evidence="1 2">28bB2T</strain>
        <plasmid evidence="2">do28_1 dna</plasmid>
    </source>
</reference>
<gene>
    <name evidence="1" type="ORF">DSCO28_73400</name>
</gene>